<feature type="domain" description="Major facilitator superfamily (MFS) profile" evidence="7">
    <location>
        <begin position="1"/>
        <end position="117"/>
    </location>
</feature>
<evidence type="ECO:0000256" key="5">
    <source>
        <dbReference type="ARBA" id="ARBA00023136"/>
    </source>
</evidence>
<comment type="similarity">
    <text evidence="2">Belongs to the major facilitator superfamily. TCR/Tet family.</text>
</comment>
<dbReference type="AlphaFoldDB" id="A0A9P4GTL0"/>
<dbReference type="InterPro" id="IPR020846">
    <property type="entry name" value="MFS_dom"/>
</dbReference>
<keyword evidence="4 6" id="KW-1133">Transmembrane helix</keyword>
<organism evidence="8 9">
    <name type="scientific">Setomelanomma holmii</name>
    <dbReference type="NCBI Taxonomy" id="210430"/>
    <lineage>
        <taxon>Eukaryota</taxon>
        <taxon>Fungi</taxon>
        <taxon>Dikarya</taxon>
        <taxon>Ascomycota</taxon>
        <taxon>Pezizomycotina</taxon>
        <taxon>Dothideomycetes</taxon>
        <taxon>Pleosporomycetidae</taxon>
        <taxon>Pleosporales</taxon>
        <taxon>Pleosporineae</taxon>
        <taxon>Phaeosphaeriaceae</taxon>
        <taxon>Setomelanomma</taxon>
    </lineage>
</organism>
<accession>A0A9P4GTL0</accession>
<gene>
    <name evidence="8" type="ORF">EK21DRAFT_11274</name>
</gene>
<feature type="non-terminal residue" evidence="8">
    <location>
        <position position="1"/>
    </location>
</feature>
<dbReference type="PROSITE" id="PS50850">
    <property type="entry name" value="MFS"/>
    <property type="match status" value="1"/>
</dbReference>
<keyword evidence="3 6" id="KW-0812">Transmembrane</keyword>
<evidence type="ECO:0000256" key="3">
    <source>
        <dbReference type="ARBA" id="ARBA00022692"/>
    </source>
</evidence>
<reference evidence="8" key="1">
    <citation type="journal article" date="2020" name="Stud. Mycol.">
        <title>101 Dothideomycetes genomes: a test case for predicting lifestyles and emergence of pathogens.</title>
        <authorList>
            <person name="Haridas S."/>
            <person name="Albert R."/>
            <person name="Binder M."/>
            <person name="Bloem J."/>
            <person name="Labutti K."/>
            <person name="Salamov A."/>
            <person name="Andreopoulos B."/>
            <person name="Baker S."/>
            <person name="Barry K."/>
            <person name="Bills G."/>
            <person name="Bluhm B."/>
            <person name="Cannon C."/>
            <person name="Castanera R."/>
            <person name="Culley D."/>
            <person name="Daum C."/>
            <person name="Ezra D."/>
            <person name="Gonzalez J."/>
            <person name="Henrissat B."/>
            <person name="Kuo A."/>
            <person name="Liang C."/>
            <person name="Lipzen A."/>
            <person name="Lutzoni F."/>
            <person name="Magnuson J."/>
            <person name="Mondo S."/>
            <person name="Nolan M."/>
            <person name="Ohm R."/>
            <person name="Pangilinan J."/>
            <person name="Park H.-J."/>
            <person name="Ramirez L."/>
            <person name="Alfaro M."/>
            <person name="Sun H."/>
            <person name="Tritt A."/>
            <person name="Yoshinaga Y."/>
            <person name="Zwiers L.-H."/>
            <person name="Turgeon B."/>
            <person name="Goodwin S."/>
            <person name="Spatafora J."/>
            <person name="Crous P."/>
            <person name="Grigoriev I."/>
        </authorList>
    </citation>
    <scope>NUCLEOTIDE SEQUENCE</scope>
    <source>
        <strain evidence="8">CBS 110217</strain>
    </source>
</reference>
<feature type="transmembrane region" description="Helical" evidence="6">
    <location>
        <begin position="66"/>
        <end position="91"/>
    </location>
</feature>
<dbReference type="OrthoDB" id="3694298at2759"/>
<keyword evidence="5 6" id="KW-0472">Membrane</keyword>
<dbReference type="InterPro" id="IPR011701">
    <property type="entry name" value="MFS"/>
</dbReference>
<dbReference type="GO" id="GO:0005886">
    <property type="term" value="C:plasma membrane"/>
    <property type="evidence" value="ECO:0007669"/>
    <property type="project" value="TreeGrafter"/>
</dbReference>
<proteinExistence type="inferred from homology"/>
<evidence type="ECO:0000256" key="1">
    <source>
        <dbReference type="ARBA" id="ARBA00004141"/>
    </source>
</evidence>
<dbReference type="EMBL" id="ML978580">
    <property type="protein sequence ID" value="KAF2022508.1"/>
    <property type="molecule type" value="Genomic_DNA"/>
</dbReference>
<evidence type="ECO:0000259" key="7">
    <source>
        <dbReference type="PROSITE" id="PS50850"/>
    </source>
</evidence>
<dbReference type="PANTHER" id="PTHR23501">
    <property type="entry name" value="MAJOR FACILITATOR SUPERFAMILY"/>
    <property type="match status" value="1"/>
</dbReference>
<name>A0A9P4GTL0_9PLEO</name>
<evidence type="ECO:0000313" key="8">
    <source>
        <dbReference type="EMBL" id="KAF2022508.1"/>
    </source>
</evidence>
<dbReference type="Gene3D" id="1.20.1250.20">
    <property type="entry name" value="MFS general substrate transporter like domains"/>
    <property type="match status" value="1"/>
</dbReference>
<dbReference type="GO" id="GO:0022857">
    <property type="term" value="F:transmembrane transporter activity"/>
    <property type="evidence" value="ECO:0007669"/>
    <property type="project" value="InterPro"/>
</dbReference>
<sequence length="117" mass="11965">IKVITTDLKGNATESFWASASFMLASCVSAPIAAHLADSFERKNVILSLVLTLGLGSLTEDYAKSLALLLAGRAIQGLGAGGLVAMAYTVYSGMEGQSKVRFRGAICCFTAAGTAGG</sequence>
<dbReference type="InterPro" id="IPR036259">
    <property type="entry name" value="MFS_trans_sf"/>
</dbReference>
<protein>
    <recommendedName>
        <fullName evidence="7">Major facilitator superfamily (MFS) profile domain-containing protein</fullName>
    </recommendedName>
</protein>
<comment type="subcellular location">
    <subcellularLocation>
        <location evidence="1">Membrane</location>
        <topology evidence="1">Multi-pass membrane protein</topology>
    </subcellularLocation>
</comment>
<evidence type="ECO:0000256" key="6">
    <source>
        <dbReference type="SAM" id="Phobius"/>
    </source>
</evidence>
<keyword evidence="9" id="KW-1185">Reference proteome</keyword>
<feature type="transmembrane region" description="Helical" evidence="6">
    <location>
        <begin position="16"/>
        <end position="37"/>
    </location>
</feature>
<dbReference type="PANTHER" id="PTHR23501:SF102">
    <property type="entry name" value="DRUG TRANSPORTER, PUTATIVE (AFU_ORTHOLOGUE AFUA_3G08530)-RELATED"/>
    <property type="match status" value="1"/>
</dbReference>
<evidence type="ECO:0000256" key="2">
    <source>
        <dbReference type="ARBA" id="ARBA00007520"/>
    </source>
</evidence>
<feature type="non-terminal residue" evidence="8">
    <location>
        <position position="117"/>
    </location>
</feature>
<evidence type="ECO:0000256" key="4">
    <source>
        <dbReference type="ARBA" id="ARBA00022989"/>
    </source>
</evidence>
<comment type="caution">
    <text evidence="8">The sequence shown here is derived from an EMBL/GenBank/DDBJ whole genome shotgun (WGS) entry which is preliminary data.</text>
</comment>
<dbReference type="SUPFAM" id="SSF103473">
    <property type="entry name" value="MFS general substrate transporter"/>
    <property type="match status" value="1"/>
</dbReference>
<dbReference type="Proteomes" id="UP000799777">
    <property type="component" value="Unassembled WGS sequence"/>
</dbReference>
<dbReference type="Pfam" id="PF07690">
    <property type="entry name" value="MFS_1"/>
    <property type="match status" value="1"/>
</dbReference>
<evidence type="ECO:0000313" key="9">
    <source>
        <dbReference type="Proteomes" id="UP000799777"/>
    </source>
</evidence>
<feature type="transmembrane region" description="Helical" evidence="6">
    <location>
        <begin position="44"/>
        <end position="60"/>
    </location>
</feature>